<organism evidence="2 3">
    <name type="scientific">Thyridium curvatum</name>
    <dbReference type="NCBI Taxonomy" id="1093900"/>
    <lineage>
        <taxon>Eukaryota</taxon>
        <taxon>Fungi</taxon>
        <taxon>Dikarya</taxon>
        <taxon>Ascomycota</taxon>
        <taxon>Pezizomycotina</taxon>
        <taxon>Sordariomycetes</taxon>
        <taxon>Sordariomycetidae</taxon>
        <taxon>Thyridiales</taxon>
        <taxon>Thyridiaceae</taxon>
        <taxon>Thyridium</taxon>
    </lineage>
</organism>
<dbReference type="Proteomes" id="UP000319257">
    <property type="component" value="Unassembled WGS sequence"/>
</dbReference>
<comment type="caution">
    <text evidence="2">The sequence shown here is derived from an EMBL/GenBank/DDBJ whole genome shotgun (WGS) entry which is preliminary data.</text>
</comment>
<accession>A0A507APY8</accession>
<sequence>MASMATPTGTAIYTSEVFITPEHAQAVAKAVVKAGRRTARALKEGCRRARQALRHLPSKTEARLRNARNDRFPPSGQPAARGLIDGAMAEGAKPRLPLESRPRGNLVTIQGGRDNVPGLRGNEKAPPAEGAIVVRQDVVVSSNPMPQGAAPSPAWIQARQQASDPAWTSRWSAASSSEEGAEEEPSRLSVVWNAALEGLGAMVPAAGVRQR</sequence>
<gene>
    <name evidence="2" type="ORF">E0L32_009024</name>
</gene>
<protein>
    <submittedName>
        <fullName evidence="2">Uncharacterized protein</fullName>
    </submittedName>
</protein>
<reference evidence="2 3" key="1">
    <citation type="submission" date="2019-06" db="EMBL/GenBank/DDBJ databases">
        <title>Draft genome sequence of the filamentous fungus Phialemoniopsis curvata isolated from diesel fuel.</title>
        <authorList>
            <person name="Varaljay V.A."/>
            <person name="Lyon W.J."/>
            <person name="Crouch A.L."/>
            <person name="Drake C.E."/>
            <person name="Hollomon J.M."/>
            <person name="Nadeau L.J."/>
            <person name="Nunn H.S."/>
            <person name="Stevenson B.S."/>
            <person name="Bojanowski C.L."/>
            <person name="Crookes-Goodson W.J."/>
        </authorList>
    </citation>
    <scope>NUCLEOTIDE SEQUENCE [LARGE SCALE GENOMIC DNA]</scope>
    <source>
        <strain evidence="2 3">D216</strain>
    </source>
</reference>
<dbReference type="EMBL" id="SKBQ01000062">
    <property type="protein sequence ID" value="TPX09833.1"/>
    <property type="molecule type" value="Genomic_DNA"/>
</dbReference>
<proteinExistence type="predicted"/>
<dbReference type="GeneID" id="41976471"/>
<keyword evidence="3" id="KW-1185">Reference proteome</keyword>
<dbReference type="AlphaFoldDB" id="A0A507APY8"/>
<feature type="region of interest" description="Disordered" evidence="1">
    <location>
        <begin position="95"/>
        <end position="124"/>
    </location>
</feature>
<evidence type="ECO:0000313" key="3">
    <source>
        <dbReference type="Proteomes" id="UP000319257"/>
    </source>
</evidence>
<dbReference type="InParanoid" id="A0A507APY8"/>
<feature type="region of interest" description="Disordered" evidence="1">
    <location>
        <begin position="159"/>
        <end position="186"/>
    </location>
</feature>
<evidence type="ECO:0000256" key="1">
    <source>
        <dbReference type="SAM" id="MobiDB-lite"/>
    </source>
</evidence>
<evidence type="ECO:0000313" key="2">
    <source>
        <dbReference type="EMBL" id="TPX09833.1"/>
    </source>
</evidence>
<name>A0A507APY8_9PEZI</name>
<dbReference type="RefSeq" id="XP_030991544.1">
    <property type="nucleotide sequence ID" value="XM_031143944.1"/>
</dbReference>